<protein>
    <recommendedName>
        <fullName evidence="1">DNA repair protein</fullName>
    </recommendedName>
</protein>
<accession>A0AAF0IBJ8</accession>
<dbReference type="PANTHER" id="PTHR38136">
    <property type="entry name" value="DNA REPAIR PROTEIN"/>
    <property type="match status" value="1"/>
</dbReference>
<sequence>MKHPSLCVICKGSRLLCGEPSCPILSKLSILRSIKRIKISKNLFSESPPSIFIGHFNYPNVSIGPLISLEPVSKVADIDEPDKWFGKSIHEIIRLRSLLFRSSFNLNRESSNTRLYENSVLISMSSKPVLTSVRLEKIYSAHISFDSVSAPWGASGKLSEIEIDENPVIHPKVDYVHDDVDLNACEAMYLLYKEGFSVSFITRILSAGLIGLGKNRRIVPTRWSITAVDSNISNILLDEIKYYKPINEILLFKSSYLNNEFRIILFPSAWAFEQLEAWSPGTVWSQQAQAPIIIGDCEFYEGRKDYAAEVAGAYYAARLAICEYLYRIKRQAAALVLREIRPEYTIPVGVWQIRENVRHALKTPPLVCANLDEALKAACTGLNVQLKDWLSKSRLYSFFKKQRRIEEFILK</sequence>
<feature type="domain" description="Archaeal Nre N-terminal" evidence="2">
    <location>
        <begin position="16"/>
        <end position="285"/>
    </location>
</feature>
<dbReference type="EMBL" id="CP091871">
    <property type="protein sequence ID" value="WEU40466.1"/>
    <property type="molecule type" value="Genomic_DNA"/>
</dbReference>
<reference evidence="4" key="2">
    <citation type="journal article" date="2022" name="Nat. Microbiol.">
        <title>A closed Candidatus Odinarchaeum chromosome exposes Asgard archaeal viruses.</title>
        <authorList>
            <person name="Tamarit D."/>
            <person name="Caceres E.F."/>
            <person name="Krupovic M."/>
            <person name="Nijland R."/>
            <person name="Eme L."/>
            <person name="Robinson N.P."/>
            <person name="Ettema T.J.G."/>
        </authorList>
    </citation>
    <scope>NUCLEOTIDE SEQUENCE</scope>
    <source>
        <strain evidence="4">LCB_4</strain>
    </source>
</reference>
<keyword evidence="1" id="KW-0227">DNA damage</keyword>
<gene>
    <name evidence="4" type="ORF">OdinLCB4_000600</name>
</gene>
<reference evidence="4" key="1">
    <citation type="journal article" date="2017" name="Nature">
        <title>Asgard archaea illuminate the origin of eukaryotic cellular complexity.</title>
        <authorList>
            <person name="Zaremba-Niedzwiedzka K."/>
            <person name="Caceres E.F."/>
            <person name="Saw J.H."/>
            <person name="Backstrom D."/>
            <person name="Juzokaite L."/>
            <person name="Vancaester E."/>
            <person name="Seitz K.W."/>
            <person name="Anantharaman K."/>
            <person name="Starnawski P."/>
            <person name="Kjeldsen K.U."/>
            <person name="Scott M.B."/>
            <person name="Nunoura T."/>
            <person name="Banfield J.F."/>
            <person name="Schramm A."/>
            <person name="Baker B.J."/>
            <person name="Spang A."/>
            <person name="Ettema T.J.G."/>
        </authorList>
    </citation>
    <scope>NUCLEOTIDE SEQUENCE</scope>
    <source>
        <strain evidence="4">LCB_4</strain>
    </source>
</reference>
<dbReference type="Pfam" id="PF04894">
    <property type="entry name" value="Nre_N"/>
    <property type="match status" value="1"/>
</dbReference>
<dbReference type="AlphaFoldDB" id="A0AAF0IBJ8"/>
<evidence type="ECO:0000313" key="4">
    <source>
        <dbReference type="EMBL" id="WEU40466.1"/>
    </source>
</evidence>
<dbReference type="PANTHER" id="PTHR38136:SF2">
    <property type="entry name" value="DNA REPAIR PROTEIN"/>
    <property type="match status" value="1"/>
</dbReference>
<evidence type="ECO:0000256" key="1">
    <source>
        <dbReference type="HAMAP-Rule" id="MF_02096"/>
    </source>
</evidence>
<organism evidence="4 5">
    <name type="scientific">Odinarchaeota yellowstonii (strain LCB_4)</name>
    <dbReference type="NCBI Taxonomy" id="1841599"/>
    <lineage>
        <taxon>Archaea</taxon>
        <taxon>Promethearchaeati</taxon>
        <taxon>Candidatus Odinarchaeota</taxon>
        <taxon>Candidatus Odinarchaeia</taxon>
        <taxon>Candidatus Odinarchaeales</taxon>
        <taxon>Candidatus Odinarchaeaceae</taxon>
        <taxon>Candidatus Odinarchaeum</taxon>
    </lineage>
</organism>
<evidence type="ECO:0000313" key="5">
    <source>
        <dbReference type="Proteomes" id="UP000186851"/>
    </source>
</evidence>
<dbReference type="InterPro" id="IPR033167">
    <property type="entry name" value="Nre"/>
</dbReference>
<dbReference type="KEGG" id="oyw:OdinLCB4_000600"/>
<comment type="function">
    <text evidence="1">Involved in DNA damage repair.</text>
</comment>
<keyword evidence="1" id="KW-0234">DNA repair</keyword>
<dbReference type="GO" id="GO:0006281">
    <property type="term" value="P:DNA repair"/>
    <property type="evidence" value="ECO:0007669"/>
    <property type="project" value="UniProtKB-UniRule"/>
</dbReference>
<comment type="caution">
    <text evidence="1">Lacks conserved residue(s) required for the propagation of feature annotation.</text>
</comment>
<dbReference type="InterPro" id="IPR006978">
    <property type="entry name" value="Nre_N"/>
</dbReference>
<proteinExistence type="inferred from homology"/>
<dbReference type="InterPro" id="IPR006979">
    <property type="entry name" value="Nre_C"/>
</dbReference>
<dbReference type="Pfam" id="PF04895">
    <property type="entry name" value="Nre_C"/>
    <property type="match status" value="1"/>
</dbReference>
<feature type="domain" description="Archaeal Nre C-terminal" evidence="3">
    <location>
        <begin position="299"/>
        <end position="408"/>
    </location>
</feature>
<evidence type="ECO:0000259" key="3">
    <source>
        <dbReference type="Pfam" id="PF04895"/>
    </source>
</evidence>
<evidence type="ECO:0000259" key="2">
    <source>
        <dbReference type="Pfam" id="PF04894"/>
    </source>
</evidence>
<dbReference type="Proteomes" id="UP000186851">
    <property type="component" value="Chromosome"/>
</dbReference>
<name>A0AAF0IBJ8_ODILC</name>
<comment type="similarity">
    <text evidence="1">Belongs to the Nre family.</text>
</comment>
<dbReference type="HAMAP" id="MF_02096">
    <property type="entry name" value="Nre"/>
    <property type="match status" value="1"/>
</dbReference>